<dbReference type="Proteomes" id="UP000799537">
    <property type="component" value="Unassembled WGS sequence"/>
</dbReference>
<dbReference type="EMBL" id="ML993579">
    <property type="protein sequence ID" value="KAF2174238.1"/>
    <property type="molecule type" value="Genomic_DNA"/>
</dbReference>
<dbReference type="InterPro" id="IPR053221">
    <property type="entry name" value="Burnettramic_acid_biosynth"/>
</dbReference>
<protein>
    <submittedName>
        <fullName evidence="1">Uncharacterized protein</fullName>
    </submittedName>
</protein>
<dbReference type="GeneID" id="54564411"/>
<evidence type="ECO:0000313" key="1">
    <source>
        <dbReference type="EMBL" id="KAF2174238.1"/>
    </source>
</evidence>
<dbReference type="PANTHER" id="PTHR38887">
    <property type="entry name" value="CHROMOSOME 21, WHOLE GENOME SHOTGUN SEQUENCE"/>
    <property type="match status" value="1"/>
</dbReference>
<name>A0A6A6D717_ZASCE</name>
<keyword evidence="2" id="KW-1185">Reference proteome</keyword>
<evidence type="ECO:0000313" key="2">
    <source>
        <dbReference type="Proteomes" id="UP000799537"/>
    </source>
</evidence>
<dbReference type="PANTHER" id="PTHR38887:SF1">
    <property type="entry name" value="RAS MODIFICATION PROTEIN ERF4"/>
    <property type="match status" value="1"/>
</dbReference>
<reference evidence="1" key="1">
    <citation type="journal article" date="2020" name="Stud. Mycol.">
        <title>101 Dothideomycetes genomes: a test case for predicting lifestyles and emergence of pathogens.</title>
        <authorList>
            <person name="Haridas S."/>
            <person name="Albert R."/>
            <person name="Binder M."/>
            <person name="Bloem J."/>
            <person name="Labutti K."/>
            <person name="Salamov A."/>
            <person name="Andreopoulos B."/>
            <person name="Baker S."/>
            <person name="Barry K."/>
            <person name="Bills G."/>
            <person name="Bluhm B."/>
            <person name="Cannon C."/>
            <person name="Castanera R."/>
            <person name="Culley D."/>
            <person name="Daum C."/>
            <person name="Ezra D."/>
            <person name="Gonzalez J."/>
            <person name="Henrissat B."/>
            <person name="Kuo A."/>
            <person name="Liang C."/>
            <person name="Lipzen A."/>
            <person name="Lutzoni F."/>
            <person name="Magnuson J."/>
            <person name="Mondo S."/>
            <person name="Nolan M."/>
            <person name="Ohm R."/>
            <person name="Pangilinan J."/>
            <person name="Park H.-J."/>
            <person name="Ramirez L."/>
            <person name="Alfaro M."/>
            <person name="Sun H."/>
            <person name="Tritt A."/>
            <person name="Yoshinaga Y."/>
            <person name="Zwiers L.-H."/>
            <person name="Turgeon B."/>
            <person name="Goodwin S."/>
            <person name="Spatafora J."/>
            <person name="Crous P."/>
            <person name="Grigoriev I."/>
        </authorList>
    </citation>
    <scope>NUCLEOTIDE SEQUENCE</scope>
    <source>
        <strain evidence="1">ATCC 36951</strain>
    </source>
</reference>
<gene>
    <name evidence="1" type="ORF">M409DRAFT_49097</name>
</gene>
<organism evidence="1 2">
    <name type="scientific">Zasmidium cellare ATCC 36951</name>
    <dbReference type="NCBI Taxonomy" id="1080233"/>
    <lineage>
        <taxon>Eukaryota</taxon>
        <taxon>Fungi</taxon>
        <taxon>Dikarya</taxon>
        <taxon>Ascomycota</taxon>
        <taxon>Pezizomycotina</taxon>
        <taxon>Dothideomycetes</taxon>
        <taxon>Dothideomycetidae</taxon>
        <taxon>Mycosphaerellales</taxon>
        <taxon>Mycosphaerellaceae</taxon>
        <taxon>Zasmidium</taxon>
    </lineage>
</organism>
<sequence>MIKSRMFFLQSPEEIQHYNPAHRTETFYTDVESMMQSIPAPNHPPVAVPQVSAGPGMPFARCYSGCLMEHGISMGDFLQFIGDLNQASAADPTLQNVQIASAFAPLLQIPGGHLLKMGMKAGSKVGQKYITKSRGEHFLEEANRAYFRPKGLTVGFGHH</sequence>
<dbReference type="RefSeq" id="XP_033675127.1">
    <property type="nucleotide sequence ID" value="XM_033811139.1"/>
</dbReference>
<accession>A0A6A6D717</accession>
<dbReference type="AlphaFoldDB" id="A0A6A6D717"/>
<proteinExistence type="predicted"/>